<evidence type="ECO:0000256" key="1">
    <source>
        <dbReference type="ARBA" id="ARBA00000799"/>
    </source>
</evidence>
<keyword evidence="4" id="KW-0413">Isomerase</keyword>
<accession>A0ABN3GFN6</accession>
<dbReference type="InterPro" id="IPR015890">
    <property type="entry name" value="Chorismate_C"/>
</dbReference>
<dbReference type="Pfam" id="PF00425">
    <property type="entry name" value="Chorismate_bind"/>
    <property type="match status" value="1"/>
</dbReference>
<gene>
    <name evidence="8" type="primary">dhbC</name>
    <name evidence="8" type="ORF">GCM10009854_30430</name>
</gene>
<dbReference type="SUPFAM" id="SSF56322">
    <property type="entry name" value="ADC synthase"/>
    <property type="match status" value="1"/>
</dbReference>
<evidence type="ECO:0000256" key="4">
    <source>
        <dbReference type="ARBA" id="ARBA00023235"/>
    </source>
</evidence>
<evidence type="ECO:0000259" key="7">
    <source>
        <dbReference type="Pfam" id="PF00425"/>
    </source>
</evidence>
<comment type="catalytic activity">
    <reaction evidence="1">
        <text>chorismate = isochorismate</text>
        <dbReference type="Rhea" id="RHEA:18985"/>
        <dbReference type="ChEBI" id="CHEBI:29748"/>
        <dbReference type="ChEBI" id="CHEBI:29780"/>
        <dbReference type="EC" id="5.4.4.2"/>
    </reaction>
</comment>
<evidence type="ECO:0000256" key="2">
    <source>
        <dbReference type="ARBA" id="ARBA00005297"/>
    </source>
</evidence>
<dbReference type="PANTHER" id="PTHR42839">
    <property type="entry name" value="ISOCHORISMATE SYNTHASE ENTC"/>
    <property type="match status" value="1"/>
</dbReference>
<evidence type="ECO:0000313" key="9">
    <source>
        <dbReference type="Proteomes" id="UP001501218"/>
    </source>
</evidence>
<dbReference type="InterPro" id="IPR005801">
    <property type="entry name" value="ADC_synthase"/>
</dbReference>
<evidence type="ECO:0000313" key="8">
    <source>
        <dbReference type="EMBL" id="GAA2350542.1"/>
    </source>
</evidence>
<comment type="similarity">
    <text evidence="2">Belongs to the isochorismate synthase family.</text>
</comment>
<evidence type="ECO:0000256" key="6">
    <source>
        <dbReference type="SAM" id="MobiDB-lite"/>
    </source>
</evidence>
<dbReference type="InterPro" id="IPR004561">
    <property type="entry name" value="IsoChor_synthase"/>
</dbReference>
<dbReference type="RefSeq" id="WP_344132182.1">
    <property type="nucleotide sequence ID" value="NZ_BAAARA010000009.1"/>
</dbReference>
<name>A0ABN3GFN6_9PSEU</name>
<evidence type="ECO:0000256" key="5">
    <source>
        <dbReference type="ARBA" id="ARBA00041564"/>
    </source>
</evidence>
<dbReference type="EMBL" id="BAAARA010000009">
    <property type="protein sequence ID" value="GAA2350542.1"/>
    <property type="molecule type" value="Genomic_DNA"/>
</dbReference>
<dbReference type="NCBIfam" id="NF005380">
    <property type="entry name" value="PRK06923.1"/>
    <property type="match status" value="1"/>
</dbReference>
<protein>
    <recommendedName>
        <fullName evidence="3">isochorismate synthase</fullName>
        <ecNumber evidence="3">5.4.4.2</ecNumber>
    </recommendedName>
    <alternativeName>
        <fullName evidence="5">Isochorismate mutase</fullName>
    </alternativeName>
</protein>
<feature type="compositionally biased region" description="Basic and acidic residues" evidence="6">
    <location>
        <begin position="238"/>
        <end position="263"/>
    </location>
</feature>
<dbReference type="NCBIfam" id="TIGR00543">
    <property type="entry name" value="isochor_syn"/>
    <property type="match status" value="1"/>
</dbReference>
<keyword evidence="9" id="KW-1185">Reference proteome</keyword>
<feature type="domain" description="Chorismate-utilising enzyme C-terminal" evidence="7">
    <location>
        <begin position="132"/>
        <end position="402"/>
    </location>
</feature>
<comment type="caution">
    <text evidence="8">The sequence shown here is derived from an EMBL/GenBank/DDBJ whole genome shotgun (WGS) entry which is preliminary data.</text>
</comment>
<organism evidence="8 9">
    <name type="scientific">Saccharopolyspora halophila</name>
    <dbReference type="NCBI Taxonomy" id="405551"/>
    <lineage>
        <taxon>Bacteria</taxon>
        <taxon>Bacillati</taxon>
        <taxon>Actinomycetota</taxon>
        <taxon>Actinomycetes</taxon>
        <taxon>Pseudonocardiales</taxon>
        <taxon>Pseudonocardiaceae</taxon>
        <taxon>Saccharopolyspora</taxon>
    </lineage>
</organism>
<dbReference type="PANTHER" id="PTHR42839:SF2">
    <property type="entry name" value="ISOCHORISMATE SYNTHASE ENTC"/>
    <property type="match status" value="1"/>
</dbReference>
<sequence length="416" mass="44764">MTTIDTEPGVLSDDTVVAGSARLLAAYEAGSSFLFSGPRGVLLARGVAATMPKTRCSREQLPQQMREFLDGAVEFGRRNPMVVGAVPFGADLPAHLVLPEEVVRAEPLNVLVPQRHSVAGPEFEVRSVPGPEEYERGVERLLRRMERGELSKAVLARSLELTPSEPVDVRGMLRSLALADPASYTFAVDLPRRGEDGTRDSFGPQPALSRTFLGASPELLVSRRGTSVRSNPMAGSRPRSDDPAEDRRRAAELSESEKDHREHAAVVEAVAEALRPYCSELHVPQAPSVVSTNAMWHLATEISGELRDPATTSLELADALHPTPAVCGTPPDRARSAIAETEPFERGYYAGMVGWCDADGDGEWVVAIRCADVEDESLRLFAGAGIVAGSEPAEELAETTAKFRTALSAMGLEQAF</sequence>
<reference evidence="8 9" key="1">
    <citation type="journal article" date="2019" name="Int. J. Syst. Evol. Microbiol.">
        <title>The Global Catalogue of Microorganisms (GCM) 10K type strain sequencing project: providing services to taxonomists for standard genome sequencing and annotation.</title>
        <authorList>
            <consortium name="The Broad Institute Genomics Platform"/>
            <consortium name="The Broad Institute Genome Sequencing Center for Infectious Disease"/>
            <person name="Wu L."/>
            <person name="Ma J."/>
        </authorList>
    </citation>
    <scope>NUCLEOTIDE SEQUENCE [LARGE SCALE GENOMIC DNA]</scope>
    <source>
        <strain evidence="8 9">JCM 16221</strain>
    </source>
</reference>
<evidence type="ECO:0000256" key="3">
    <source>
        <dbReference type="ARBA" id="ARBA00012824"/>
    </source>
</evidence>
<dbReference type="Gene3D" id="3.60.120.10">
    <property type="entry name" value="Anthranilate synthase"/>
    <property type="match status" value="1"/>
</dbReference>
<dbReference type="EC" id="5.4.4.2" evidence="3"/>
<proteinExistence type="inferred from homology"/>
<feature type="region of interest" description="Disordered" evidence="6">
    <location>
        <begin position="221"/>
        <end position="263"/>
    </location>
</feature>
<dbReference type="Proteomes" id="UP001501218">
    <property type="component" value="Unassembled WGS sequence"/>
</dbReference>